<dbReference type="InterPro" id="IPR002491">
    <property type="entry name" value="ABC_transptr_periplasmic_BD"/>
</dbReference>
<evidence type="ECO:0000256" key="1">
    <source>
        <dbReference type="ARBA" id="ARBA00008814"/>
    </source>
</evidence>
<feature type="chain" id="PRO_5046418086" evidence="2">
    <location>
        <begin position="27"/>
        <end position="321"/>
    </location>
</feature>
<dbReference type="Gene3D" id="3.40.50.1980">
    <property type="entry name" value="Nitrogenase molybdenum iron protein domain"/>
    <property type="match status" value="2"/>
</dbReference>
<dbReference type="PROSITE" id="PS50983">
    <property type="entry name" value="FE_B12_PBP"/>
    <property type="match status" value="1"/>
</dbReference>
<evidence type="ECO:0000313" key="4">
    <source>
        <dbReference type="EMBL" id="GGN87069.1"/>
    </source>
</evidence>
<dbReference type="PANTHER" id="PTHR30535:SF7">
    <property type="entry name" value="IRON(III) DICITRATE-BINDING PROTEIN"/>
    <property type="match status" value="1"/>
</dbReference>
<dbReference type="Proteomes" id="UP000626982">
    <property type="component" value="Unassembled WGS sequence"/>
</dbReference>
<dbReference type="PANTHER" id="PTHR30535">
    <property type="entry name" value="VITAMIN B12-BINDING PROTEIN"/>
    <property type="match status" value="1"/>
</dbReference>
<reference evidence="5" key="1">
    <citation type="journal article" date="2019" name="Int. J. Syst. Evol. Microbiol.">
        <title>The Global Catalogue of Microorganisms (GCM) 10K type strain sequencing project: providing services to taxonomists for standard genome sequencing and annotation.</title>
        <authorList>
            <consortium name="The Broad Institute Genomics Platform"/>
            <consortium name="The Broad Institute Genome Sequencing Center for Infectious Disease"/>
            <person name="Wu L."/>
            <person name="Ma J."/>
        </authorList>
    </citation>
    <scope>NUCLEOTIDE SEQUENCE [LARGE SCALE GENOMIC DNA]</scope>
    <source>
        <strain evidence="5">CGMCC 1.6960</strain>
    </source>
</reference>
<keyword evidence="2" id="KW-0732">Signal</keyword>
<accession>A0ABQ2KLV2</accession>
<feature type="domain" description="Fe/B12 periplasmic-binding" evidence="3">
    <location>
        <begin position="58"/>
        <end position="321"/>
    </location>
</feature>
<gene>
    <name evidence="4" type="ORF">GCM10010968_21240</name>
</gene>
<comment type="similarity">
    <text evidence="1">Belongs to the bacterial solute-binding protein 8 family.</text>
</comment>
<dbReference type="Pfam" id="PF01497">
    <property type="entry name" value="Peripla_BP_2"/>
    <property type="match status" value="1"/>
</dbReference>
<protein>
    <submittedName>
        <fullName evidence="4">ABC transporter substrate-binding protein</fullName>
    </submittedName>
</protein>
<sequence length="321" mass="31980">MLRTPIALAASALVVALAGCSAVAPTATPAARDGAAPGTAPIVDCGIEVAPRAEPAERIVAVKSTAAELVAALGLGDALVSTAFLDAEPEDAAVAAAPTIEGMPGREALLALEPDAVVAGWESAFAPEAAGDRASLHALGITTWVSPAACRSTDVAPLTWDALLGELEQAGAALGVPEAGAALAAEQRAALDGIEPVEGAPTALWYSSGEDAPYVGGGSGAPALVLGTAGLSNVAADVDEAWTTMSWEAVAAADPDVIVLVDAAWHSAESKLERLRANPATAQLRAVREERVIVVPFPMAEAGVGSVEAAQLVADAVRDLG</sequence>
<dbReference type="PROSITE" id="PS51257">
    <property type="entry name" value="PROKAR_LIPOPROTEIN"/>
    <property type="match status" value="1"/>
</dbReference>
<dbReference type="EMBL" id="BMLM01000002">
    <property type="protein sequence ID" value="GGN87069.1"/>
    <property type="molecule type" value="Genomic_DNA"/>
</dbReference>
<evidence type="ECO:0000313" key="5">
    <source>
        <dbReference type="Proteomes" id="UP000626982"/>
    </source>
</evidence>
<dbReference type="InterPro" id="IPR050902">
    <property type="entry name" value="ABC_Transporter_SBP"/>
</dbReference>
<dbReference type="RefSeq" id="WP_188718287.1">
    <property type="nucleotide sequence ID" value="NZ_BAABBD010000003.1"/>
</dbReference>
<name>A0ABQ2KLV2_9MICO</name>
<proteinExistence type="inferred from homology"/>
<dbReference type="SUPFAM" id="SSF53807">
    <property type="entry name" value="Helical backbone' metal receptor"/>
    <property type="match status" value="1"/>
</dbReference>
<evidence type="ECO:0000259" key="3">
    <source>
        <dbReference type="PROSITE" id="PS50983"/>
    </source>
</evidence>
<comment type="caution">
    <text evidence="4">The sequence shown here is derived from an EMBL/GenBank/DDBJ whole genome shotgun (WGS) entry which is preliminary data.</text>
</comment>
<keyword evidence="5" id="KW-1185">Reference proteome</keyword>
<evidence type="ECO:0000256" key="2">
    <source>
        <dbReference type="SAM" id="SignalP"/>
    </source>
</evidence>
<organism evidence="4 5">
    <name type="scientific">Agrococcus terreus</name>
    <dbReference type="NCBI Taxonomy" id="574649"/>
    <lineage>
        <taxon>Bacteria</taxon>
        <taxon>Bacillati</taxon>
        <taxon>Actinomycetota</taxon>
        <taxon>Actinomycetes</taxon>
        <taxon>Micrococcales</taxon>
        <taxon>Microbacteriaceae</taxon>
        <taxon>Agrococcus</taxon>
    </lineage>
</organism>
<feature type="signal peptide" evidence="2">
    <location>
        <begin position="1"/>
        <end position="26"/>
    </location>
</feature>